<proteinExistence type="predicted"/>
<dbReference type="Pfam" id="PF04134">
    <property type="entry name" value="DCC1-like"/>
    <property type="match status" value="1"/>
</dbReference>
<dbReference type="EMBL" id="UHIP01000002">
    <property type="protein sequence ID" value="SUQ26666.1"/>
    <property type="molecule type" value="Genomic_DNA"/>
</dbReference>
<sequence length="130" mass="15323">MMSQITIFFDGRCPLCFREMCALKQHYVHNSITLIDIHSEAMDAYPEIDAEEARRILLAYNSQGELIRGLDALHLAWSLVGRPWIYAMTRWPVIRPLANYGYLLFARHRYTLSRWLTGQSRCDNDQCRRK</sequence>
<evidence type="ECO:0000313" key="2">
    <source>
        <dbReference type="Proteomes" id="UP000254626"/>
    </source>
</evidence>
<dbReference type="AlphaFoldDB" id="A0AAX2LTF7"/>
<dbReference type="PANTHER" id="PTHR34290">
    <property type="entry name" value="SI:CH73-390P7.2"/>
    <property type="match status" value="1"/>
</dbReference>
<reference evidence="1 2" key="1">
    <citation type="submission" date="2018-06" db="EMBL/GenBank/DDBJ databases">
        <authorList>
            <consortium name="Pathogen Informatics"/>
            <person name="Doyle S."/>
        </authorList>
    </citation>
    <scope>NUCLEOTIDE SEQUENCE [LARGE SCALE GENOMIC DNA]</scope>
    <source>
        <strain evidence="1 2">NCTC11327</strain>
    </source>
</reference>
<accession>A0AAX2LTF7</accession>
<gene>
    <name evidence="1" type="ORF">NCTC11327_03528</name>
</gene>
<dbReference type="GO" id="GO:0015035">
    <property type="term" value="F:protein-disulfide reductase activity"/>
    <property type="evidence" value="ECO:0007669"/>
    <property type="project" value="InterPro"/>
</dbReference>
<dbReference type="InterPro" id="IPR044691">
    <property type="entry name" value="DCC1_Trx"/>
</dbReference>
<name>A0AAX2LTF7_VIBFL</name>
<dbReference type="InterPro" id="IPR007263">
    <property type="entry name" value="DCC1-like"/>
</dbReference>
<protein>
    <submittedName>
        <fullName evidence="1">Redox protein</fullName>
    </submittedName>
</protein>
<dbReference type="Proteomes" id="UP000254626">
    <property type="component" value="Unassembled WGS sequence"/>
</dbReference>
<evidence type="ECO:0000313" key="1">
    <source>
        <dbReference type="EMBL" id="SUQ26666.1"/>
    </source>
</evidence>
<organism evidence="1 2">
    <name type="scientific">Vibrio fluvialis</name>
    <dbReference type="NCBI Taxonomy" id="676"/>
    <lineage>
        <taxon>Bacteria</taxon>
        <taxon>Pseudomonadati</taxon>
        <taxon>Pseudomonadota</taxon>
        <taxon>Gammaproteobacteria</taxon>
        <taxon>Vibrionales</taxon>
        <taxon>Vibrionaceae</taxon>
        <taxon>Vibrio</taxon>
    </lineage>
</organism>
<dbReference type="PANTHER" id="PTHR34290:SF2">
    <property type="entry name" value="OS04G0668800 PROTEIN"/>
    <property type="match status" value="1"/>
</dbReference>
<comment type="caution">
    <text evidence="1">The sequence shown here is derived from an EMBL/GenBank/DDBJ whole genome shotgun (WGS) entry which is preliminary data.</text>
</comment>